<dbReference type="Pfam" id="PF10551">
    <property type="entry name" value="MULE"/>
    <property type="match status" value="1"/>
</dbReference>
<dbReference type="Proteomes" id="UP001415857">
    <property type="component" value="Unassembled WGS sequence"/>
</dbReference>
<evidence type="ECO:0000259" key="1">
    <source>
        <dbReference type="Pfam" id="PF10551"/>
    </source>
</evidence>
<accession>A0AAP0WLN6</accession>
<sequence length="395" mass="45736">MHSGIQEYLDEFKWLAKHYIDKVRENPNWKLADIMQAVQNDFALYISKSQAYRARKKAIELLDGSHQKQFNRVWDYSVVLLKTNPGSTMQVLTETLPMPGALPIFRRMYVCLEACKRGFVEACRHIIGIDACHLKGPYGMQLMAAVGRDPNEQMFPIAIAIVEGETRESWEWFLEMLFSDIGSPSSRKWTFISDQQKGLVPALTAIAPTAEHRFCVRHLYGNLAKRYKGKQLKDAMWDIAKSSTESKWNSEMNKIKEISKGAYAFLMELNPQSWTWYGFSNWCKSDYLLNNMCETFNGYILEARDKPIITLVEIVRQALMTRMTEKRERMMGYRGPICPKIQGKVEKLKSQSRKCTSHWAGGGLFEVRCHPDTFVVNLEARTCSCRKWDLTWDTM</sequence>
<organism evidence="2 3">
    <name type="scientific">Liquidambar formosana</name>
    <name type="common">Formosan gum</name>
    <dbReference type="NCBI Taxonomy" id="63359"/>
    <lineage>
        <taxon>Eukaryota</taxon>
        <taxon>Viridiplantae</taxon>
        <taxon>Streptophyta</taxon>
        <taxon>Embryophyta</taxon>
        <taxon>Tracheophyta</taxon>
        <taxon>Spermatophyta</taxon>
        <taxon>Magnoliopsida</taxon>
        <taxon>eudicotyledons</taxon>
        <taxon>Gunneridae</taxon>
        <taxon>Pentapetalae</taxon>
        <taxon>Saxifragales</taxon>
        <taxon>Altingiaceae</taxon>
        <taxon>Liquidambar</taxon>
    </lineage>
</organism>
<evidence type="ECO:0000313" key="3">
    <source>
        <dbReference type="Proteomes" id="UP001415857"/>
    </source>
</evidence>
<comment type="caution">
    <text evidence="2">The sequence shown here is derived from an EMBL/GenBank/DDBJ whole genome shotgun (WGS) entry which is preliminary data.</text>
</comment>
<keyword evidence="3" id="KW-1185">Reference proteome</keyword>
<gene>
    <name evidence="2" type="ORF">L1049_018328</name>
</gene>
<protein>
    <recommendedName>
        <fullName evidence="1">MULE transposase domain-containing protein</fullName>
    </recommendedName>
</protein>
<name>A0AAP0WLN6_LIQFO</name>
<feature type="domain" description="MULE transposase" evidence="1">
    <location>
        <begin position="127"/>
        <end position="221"/>
    </location>
</feature>
<reference evidence="2 3" key="1">
    <citation type="journal article" date="2024" name="Plant J.">
        <title>Genome sequences and population genomics reveal climatic adaptation and genomic divergence between two closely related sweetgum species.</title>
        <authorList>
            <person name="Xu W.Q."/>
            <person name="Ren C.Q."/>
            <person name="Zhang X.Y."/>
            <person name="Comes H.P."/>
            <person name="Liu X.H."/>
            <person name="Li Y.G."/>
            <person name="Kettle C.J."/>
            <person name="Jalonen R."/>
            <person name="Gaisberger H."/>
            <person name="Ma Y.Z."/>
            <person name="Qiu Y.X."/>
        </authorList>
    </citation>
    <scope>NUCLEOTIDE SEQUENCE [LARGE SCALE GENOMIC DNA]</scope>
    <source>
        <strain evidence="2">Hangzhou</strain>
    </source>
</reference>
<dbReference type="InterPro" id="IPR018289">
    <property type="entry name" value="MULE_transposase_dom"/>
</dbReference>
<dbReference type="PANTHER" id="PTHR31973:SF187">
    <property type="entry name" value="MUTATOR TRANSPOSASE MUDRA PROTEIN"/>
    <property type="match status" value="1"/>
</dbReference>
<evidence type="ECO:0000313" key="2">
    <source>
        <dbReference type="EMBL" id="KAK9273518.1"/>
    </source>
</evidence>
<dbReference type="PANTHER" id="PTHR31973">
    <property type="entry name" value="POLYPROTEIN, PUTATIVE-RELATED"/>
    <property type="match status" value="1"/>
</dbReference>
<dbReference type="AlphaFoldDB" id="A0AAP0WLN6"/>
<proteinExistence type="predicted"/>
<dbReference type="EMBL" id="JBBPBK010000012">
    <property type="protein sequence ID" value="KAK9273518.1"/>
    <property type="molecule type" value="Genomic_DNA"/>
</dbReference>